<evidence type="ECO:0000313" key="2">
    <source>
        <dbReference type="Proteomes" id="UP000308600"/>
    </source>
</evidence>
<proteinExistence type="predicted"/>
<dbReference type="Proteomes" id="UP000308600">
    <property type="component" value="Unassembled WGS sequence"/>
</dbReference>
<protein>
    <submittedName>
        <fullName evidence="1">Uncharacterized protein</fullName>
    </submittedName>
</protein>
<evidence type="ECO:0000313" key="1">
    <source>
        <dbReference type="EMBL" id="TFK64627.1"/>
    </source>
</evidence>
<organism evidence="1 2">
    <name type="scientific">Pluteus cervinus</name>
    <dbReference type="NCBI Taxonomy" id="181527"/>
    <lineage>
        <taxon>Eukaryota</taxon>
        <taxon>Fungi</taxon>
        <taxon>Dikarya</taxon>
        <taxon>Basidiomycota</taxon>
        <taxon>Agaricomycotina</taxon>
        <taxon>Agaricomycetes</taxon>
        <taxon>Agaricomycetidae</taxon>
        <taxon>Agaricales</taxon>
        <taxon>Pluteineae</taxon>
        <taxon>Pluteaceae</taxon>
        <taxon>Pluteus</taxon>
    </lineage>
</organism>
<gene>
    <name evidence="1" type="ORF">BDN72DRAFT_774324</name>
</gene>
<reference evidence="1 2" key="1">
    <citation type="journal article" date="2019" name="Nat. Ecol. Evol.">
        <title>Megaphylogeny resolves global patterns of mushroom evolution.</title>
        <authorList>
            <person name="Varga T."/>
            <person name="Krizsan K."/>
            <person name="Foldi C."/>
            <person name="Dima B."/>
            <person name="Sanchez-Garcia M."/>
            <person name="Sanchez-Ramirez S."/>
            <person name="Szollosi G.J."/>
            <person name="Szarkandi J.G."/>
            <person name="Papp V."/>
            <person name="Albert L."/>
            <person name="Andreopoulos W."/>
            <person name="Angelini C."/>
            <person name="Antonin V."/>
            <person name="Barry K.W."/>
            <person name="Bougher N.L."/>
            <person name="Buchanan P."/>
            <person name="Buyck B."/>
            <person name="Bense V."/>
            <person name="Catcheside P."/>
            <person name="Chovatia M."/>
            <person name="Cooper J."/>
            <person name="Damon W."/>
            <person name="Desjardin D."/>
            <person name="Finy P."/>
            <person name="Geml J."/>
            <person name="Haridas S."/>
            <person name="Hughes K."/>
            <person name="Justo A."/>
            <person name="Karasinski D."/>
            <person name="Kautmanova I."/>
            <person name="Kiss B."/>
            <person name="Kocsube S."/>
            <person name="Kotiranta H."/>
            <person name="LaButti K.M."/>
            <person name="Lechner B.E."/>
            <person name="Liimatainen K."/>
            <person name="Lipzen A."/>
            <person name="Lukacs Z."/>
            <person name="Mihaltcheva S."/>
            <person name="Morgado L.N."/>
            <person name="Niskanen T."/>
            <person name="Noordeloos M.E."/>
            <person name="Ohm R.A."/>
            <person name="Ortiz-Santana B."/>
            <person name="Ovrebo C."/>
            <person name="Racz N."/>
            <person name="Riley R."/>
            <person name="Savchenko A."/>
            <person name="Shiryaev A."/>
            <person name="Soop K."/>
            <person name="Spirin V."/>
            <person name="Szebenyi C."/>
            <person name="Tomsovsky M."/>
            <person name="Tulloss R.E."/>
            <person name="Uehling J."/>
            <person name="Grigoriev I.V."/>
            <person name="Vagvolgyi C."/>
            <person name="Papp T."/>
            <person name="Martin F.M."/>
            <person name="Miettinen O."/>
            <person name="Hibbett D.S."/>
            <person name="Nagy L.G."/>
        </authorList>
    </citation>
    <scope>NUCLEOTIDE SEQUENCE [LARGE SCALE GENOMIC DNA]</scope>
    <source>
        <strain evidence="1 2">NL-1719</strain>
    </source>
</reference>
<accession>A0ACD3AIE0</accession>
<keyword evidence="2" id="KW-1185">Reference proteome</keyword>
<sequence>MSRLPFDTTAFFRPRHSFHRLRSFHLSPASFQTKSQRSCTSLHSPQQDARTCITPANFSRPFPSSKALVVLGLFVSLVFISSISLAFLGSRREEPHFREVLNQLATESPGFVLFGENVDVDIDEPSVTIRWSVIACGQDFFLPSSVGAHGSELCGLPNSHLHIYVDSNTEPTASYDPSVIPFDRLTGERRSIQNLVQFDSDHVLDVHEAEFYPFDTYFLASTIRLTNFRNVSAPLRKIITIDTVSSFNILIQDVDSVIQIPLNGTTKLPSRDFDMTIRRPGSARSITLLLFTISWMLTHITIGHVLLAKRLTGVKPLIKHLISAGAIVLSIPQLRNSMPDAPGFDGVLIDTIGYFPQMVLSSISVVVLLLMLVAREIDIIQGASTTCPASLSTSRSIARSRPPSSPNTKSTSTEIAQYEMYRLSKHLKGEYVFPPVQPLDVEKEDRRTEVHQRRRTISGIPRAREENSVV</sequence>
<dbReference type="EMBL" id="ML208467">
    <property type="protein sequence ID" value="TFK64627.1"/>
    <property type="molecule type" value="Genomic_DNA"/>
</dbReference>
<name>A0ACD3AIE0_9AGAR</name>